<sequence length="363" mass="40139">MCGRAACTLAPRQLAARYCGTRSNTGSKTTTSSAARKSGSDAPETSTSPCDPTDKANQQQQFETKPLVEGEANDKKPGWESAACEGTPSWHSCFRGDLSKYHQSYNTTPKQYLPVLVQDPKTGQRVFHVMQWGLVPAWHRGSPRDFDLTMFNARIEGILDKASPLVTDHFFCLPPLCIEEVDGFFEWEQSDDQERRQPFFIYSSDKANVARGRATPQDIDALKSDIQPLLMAGLWDVWQAKDPAVPPLYTFTIVTVPASAAFAPLHDRMPAILDTPEKVDAWLTPLPDATPSKNCQLLAWLSPSEALSWHPVSTKVGSIKAQGPELIKRVQSQREKKQRLASSMSMSEAVGCRLSRSACVINV</sequence>
<feature type="compositionally biased region" description="Basic and acidic residues" evidence="8">
    <location>
        <begin position="66"/>
        <end position="78"/>
    </location>
</feature>
<dbReference type="GO" id="GO:0106300">
    <property type="term" value="P:protein-DNA covalent cross-linking repair"/>
    <property type="evidence" value="ECO:0007669"/>
    <property type="project" value="InterPro"/>
</dbReference>
<dbReference type="EMBL" id="CH991558">
    <property type="protein sequence ID" value="EDQ87701.1"/>
    <property type="molecule type" value="Genomic_DNA"/>
</dbReference>
<dbReference type="InterPro" id="IPR003738">
    <property type="entry name" value="SRAP"/>
</dbReference>
<keyword evidence="2" id="KW-0645">Protease</keyword>
<keyword evidence="5" id="KW-0190">Covalent protein-DNA linkage</keyword>
<dbReference type="AlphaFoldDB" id="A9V4F7"/>
<dbReference type="InterPro" id="IPR036590">
    <property type="entry name" value="SRAP-like"/>
</dbReference>
<dbReference type="GO" id="GO:0016829">
    <property type="term" value="F:lyase activity"/>
    <property type="evidence" value="ECO:0007669"/>
    <property type="project" value="UniProtKB-KW"/>
</dbReference>
<accession>A9V4F7</accession>
<dbReference type="GeneID" id="5892734"/>
<organism evidence="9 10">
    <name type="scientific">Monosiga brevicollis</name>
    <name type="common">Choanoflagellate</name>
    <dbReference type="NCBI Taxonomy" id="81824"/>
    <lineage>
        <taxon>Eukaryota</taxon>
        <taxon>Choanoflagellata</taxon>
        <taxon>Craspedida</taxon>
        <taxon>Salpingoecidae</taxon>
        <taxon>Monosiga</taxon>
    </lineage>
</organism>
<feature type="region of interest" description="Disordered" evidence="8">
    <location>
        <begin position="19"/>
        <end position="84"/>
    </location>
</feature>
<dbReference type="Proteomes" id="UP000001357">
    <property type="component" value="Unassembled WGS sequence"/>
</dbReference>
<dbReference type="GO" id="GO:0003697">
    <property type="term" value="F:single-stranded DNA binding"/>
    <property type="evidence" value="ECO:0007669"/>
    <property type="project" value="InterPro"/>
</dbReference>
<keyword evidence="3" id="KW-0227">DNA damage</keyword>
<evidence type="ECO:0000313" key="9">
    <source>
        <dbReference type="EMBL" id="EDQ87701.1"/>
    </source>
</evidence>
<evidence type="ECO:0008006" key="11">
    <source>
        <dbReference type="Google" id="ProtNLM"/>
    </source>
</evidence>
<dbReference type="Gene3D" id="3.90.1680.10">
    <property type="entry name" value="SOS response associated peptidase-like"/>
    <property type="match status" value="1"/>
</dbReference>
<keyword evidence="4" id="KW-0378">Hydrolase</keyword>
<keyword evidence="10" id="KW-1185">Reference proteome</keyword>
<reference evidence="9 10" key="1">
    <citation type="journal article" date="2008" name="Nature">
        <title>The genome of the choanoflagellate Monosiga brevicollis and the origin of metazoans.</title>
        <authorList>
            <consortium name="JGI Sequencing"/>
            <person name="King N."/>
            <person name="Westbrook M.J."/>
            <person name="Young S.L."/>
            <person name="Kuo A."/>
            <person name="Abedin M."/>
            <person name="Chapman J."/>
            <person name="Fairclough S."/>
            <person name="Hellsten U."/>
            <person name="Isogai Y."/>
            <person name="Letunic I."/>
            <person name="Marr M."/>
            <person name="Pincus D."/>
            <person name="Putnam N."/>
            <person name="Rokas A."/>
            <person name="Wright K.J."/>
            <person name="Zuzow R."/>
            <person name="Dirks W."/>
            <person name="Good M."/>
            <person name="Goodstein D."/>
            <person name="Lemons D."/>
            <person name="Li W."/>
            <person name="Lyons J.B."/>
            <person name="Morris A."/>
            <person name="Nichols S."/>
            <person name="Richter D.J."/>
            <person name="Salamov A."/>
            <person name="Bork P."/>
            <person name="Lim W.A."/>
            <person name="Manning G."/>
            <person name="Miller W.T."/>
            <person name="McGinnis W."/>
            <person name="Shapiro H."/>
            <person name="Tjian R."/>
            <person name="Grigoriev I.V."/>
            <person name="Rokhsar D."/>
        </authorList>
    </citation>
    <scope>NUCLEOTIDE SEQUENCE [LARGE SCALE GENOMIC DNA]</scope>
    <source>
        <strain evidence="10">MX1 / ATCC 50154</strain>
    </source>
</reference>
<feature type="compositionally biased region" description="Polar residues" evidence="8">
    <location>
        <begin position="43"/>
        <end position="63"/>
    </location>
</feature>
<dbReference type="STRING" id="81824.A9V4F7"/>
<evidence type="ECO:0000313" key="10">
    <source>
        <dbReference type="Proteomes" id="UP000001357"/>
    </source>
</evidence>
<dbReference type="RefSeq" id="XP_001747621.1">
    <property type="nucleotide sequence ID" value="XM_001747569.1"/>
</dbReference>
<evidence type="ECO:0000256" key="4">
    <source>
        <dbReference type="ARBA" id="ARBA00022801"/>
    </source>
</evidence>
<name>A9V4F7_MONBE</name>
<dbReference type="PANTHER" id="PTHR13604">
    <property type="entry name" value="DC12-RELATED"/>
    <property type="match status" value="1"/>
</dbReference>
<gene>
    <name evidence="9" type="ORF">MONBRDRAFT_9856</name>
</gene>
<evidence type="ECO:0000256" key="1">
    <source>
        <dbReference type="ARBA" id="ARBA00008136"/>
    </source>
</evidence>
<dbReference type="InParanoid" id="A9V4F7"/>
<evidence type="ECO:0000256" key="3">
    <source>
        <dbReference type="ARBA" id="ARBA00022763"/>
    </source>
</evidence>
<evidence type="ECO:0000256" key="2">
    <source>
        <dbReference type="ARBA" id="ARBA00022670"/>
    </source>
</evidence>
<dbReference type="PANTHER" id="PTHR13604:SF0">
    <property type="entry name" value="ABASIC SITE PROCESSING PROTEIN HMCES"/>
    <property type="match status" value="1"/>
</dbReference>
<keyword evidence="6" id="KW-0238">DNA-binding</keyword>
<dbReference type="eggNOG" id="KOG2618">
    <property type="taxonomic scope" value="Eukaryota"/>
</dbReference>
<comment type="similarity">
    <text evidence="1">Belongs to the SOS response-associated peptidase family.</text>
</comment>
<dbReference type="OMA" id="SYNKGPQ"/>
<protein>
    <recommendedName>
        <fullName evidence="11">Embryonic stem cell-specific 5-hydroxymethylcytosine-binding protein</fullName>
    </recommendedName>
</protein>
<dbReference type="GO" id="GO:0008233">
    <property type="term" value="F:peptidase activity"/>
    <property type="evidence" value="ECO:0007669"/>
    <property type="project" value="UniProtKB-KW"/>
</dbReference>
<evidence type="ECO:0000256" key="6">
    <source>
        <dbReference type="ARBA" id="ARBA00023125"/>
    </source>
</evidence>
<evidence type="ECO:0000256" key="5">
    <source>
        <dbReference type="ARBA" id="ARBA00023124"/>
    </source>
</evidence>
<evidence type="ECO:0000256" key="8">
    <source>
        <dbReference type="SAM" id="MobiDB-lite"/>
    </source>
</evidence>
<dbReference type="Pfam" id="PF02586">
    <property type="entry name" value="SRAP"/>
    <property type="match status" value="1"/>
</dbReference>
<keyword evidence="7" id="KW-0456">Lyase</keyword>
<dbReference type="KEGG" id="mbr:MONBRDRAFT_9856"/>
<dbReference type="GO" id="GO:0006508">
    <property type="term" value="P:proteolysis"/>
    <property type="evidence" value="ECO:0007669"/>
    <property type="project" value="UniProtKB-KW"/>
</dbReference>
<dbReference type="FunCoup" id="A9V4F7">
    <property type="interactions" value="245"/>
</dbReference>
<dbReference type="SUPFAM" id="SSF143081">
    <property type="entry name" value="BB1717-like"/>
    <property type="match status" value="1"/>
</dbReference>
<evidence type="ECO:0000256" key="7">
    <source>
        <dbReference type="ARBA" id="ARBA00023239"/>
    </source>
</evidence>
<proteinExistence type="inferred from homology"/>
<feature type="compositionally biased region" description="Low complexity" evidence="8">
    <location>
        <begin position="21"/>
        <end position="37"/>
    </location>
</feature>